<proteinExistence type="inferred from homology"/>
<organism evidence="8 9">
    <name type="scientific">Hanseniaspora guilliermondii</name>
    <dbReference type="NCBI Taxonomy" id="56406"/>
    <lineage>
        <taxon>Eukaryota</taxon>
        <taxon>Fungi</taxon>
        <taxon>Dikarya</taxon>
        <taxon>Ascomycota</taxon>
        <taxon>Saccharomycotina</taxon>
        <taxon>Saccharomycetes</taxon>
        <taxon>Saccharomycodales</taxon>
        <taxon>Saccharomycodaceae</taxon>
        <taxon>Hanseniaspora</taxon>
    </lineage>
</organism>
<dbReference type="InterPro" id="IPR016696">
    <property type="entry name" value="TRAPP-I_su5"/>
</dbReference>
<comment type="subcellular location">
    <subcellularLocation>
        <location evidence="1">Endoplasmic reticulum</location>
    </subcellularLocation>
    <subcellularLocation>
        <location evidence="2">Golgi apparatus</location>
    </subcellularLocation>
</comment>
<name>A0A1L0AVN3_9ASCO</name>
<dbReference type="Proteomes" id="UP000183365">
    <property type="component" value="Unassembled WGS sequence"/>
</dbReference>
<dbReference type="InterPro" id="IPR024096">
    <property type="entry name" value="NO_sig/Golgi_transp_ligand-bd"/>
</dbReference>
<reference evidence="9" key="1">
    <citation type="submission" date="2016-11" db="EMBL/GenBank/DDBJ databases">
        <authorList>
            <person name="Guldener U."/>
        </authorList>
    </citation>
    <scope>NUCLEOTIDE SEQUENCE [LARGE SCALE GENOMIC DNA]</scope>
</reference>
<dbReference type="GO" id="GO:1990071">
    <property type="term" value="C:TRAPPII protein complex"/>
    <property type="evidence" value="ECO:0007669"/>
    <property type="project" value="TreeGrafter"/>
</dbReference>
<dbReference type="GO" id="GO:0005783">
    <property type="term" value="C:endoplasmic reticulum"/>
    <property type="evidence" value="ECO:0007669"/>
    <property type="project" value="UniProtKB-SubCell"/>
</dbReference>
<dbReference type="PANTHER" id="PTHR20902:SF0">
    <property type="entry name" value="TRAFFICKING PROTEIN PARTICLE COMPLEX SUBUNIT 5"/>
    <property type="match status" value="1"/>
</dbReference>
<keyword evidence="4" id="KW-0813">Transport</keyword>
<keyword evidence="9" id="KW-1185">Reference proteome</keyword>
<dbReference type="Gene3D" id="3.30.1380.20">
    <property type="entry name" value="Trafficking protein particle complex subunit 3"/>
    <property type="match status" value="1"/>
</dbReference>
<sequence>MNNNLFGYEQDQGPKITQLTELNKDSSILNSFNDKNNVNNQSGTLDLESIKNNVDNGTKLSVNAAKKNYEEGHDVSMSAYLFVLLEFIKTIVSDIDNTNHSKILGDIGHDVGIRIYELVNFKLLNPKKSMSTKSALIEKMDNYKYIDNLSHGSTLNISQVPSSEEIYSYISTTTVELEESGVIKNLKHLSFITLLQFIQDTIWKYMFGKKADDIQKINEDDSSYAIIDNDPLIASLVLPAKVNEFICGIIKGVVESANYKCESVNTQILEDKTYNNKSAYIIKLQK</sequence>
<dbReference type="PANTHER" id="PTHR20902">
    <property type="entry name" value="41-2 PROTEIN ANTIGEN-RELATED"/>
    <property type="match status" value="1"/>
</dbReference>
<evidence type="ECO:0008006" key="10">
    <source>
        <dbReference type="Google" id="ProtNLM"/>
    </source>
</evidence>
<dbReference type="GO" id="GO:1990070">
    <property type="term" value="C:TRAPPI protein complex"/>
    <property type="evidence" value="ECO:0007669"/>
    <property type="project" value="TreeGrafter"/>
</dbReference>
<dbReference type="Pfam" id="PF04051">
    <property type="entry name" value="TRAPP"/>
    <property type="match status" value="1"/>
</dbReference>
<dbReference type="AlphaFoldDB" id="A0A1L0AVN3"/>
<dbReference type="GO" id="GO:0006888">
    <property type="term" value="P:endoplasmic reticulum to Golgi vesicle-mediated transport"/>
    <property type="evidence" value="ECO:0007669"/>
    <property type="project" value="TreeGrafter"/>
</dbReference>
<dbReference type="GO" id="GO:1990072">
    <property type="term" value="C:TRAPPIII protein complex"/>
    <property type="evidence" value="ECO:0007669"/>
    <property type="project" value="TreeGrafter"/>
</dbReference>
<keyword evidence="7" id="KW-0333">Golgi apparatus</keyword>
<dbReference type="VEuPathDB" id="FungiDB:HGUI_00384"/>
<keyword evidence="6" id="KW-0931">ER-Golgi transport</keyword>
<comment type="similarity">
    <text evidence="3">Belongs to the TRAPP small subunits family. BET3 subfamily.</text>
</comment>
<evidence type="ECO:0000256" key="4">
    <source>
        <dbReference type="ARBA" id="ARBA00022448"/>
    </source>
</evidence>
<evidence type="ECO:0000313" key="9">
    <source>
        <dbReference type="Proteomes" id="UP000183365"/>
    </source>
</evidence>
<evidence type="ECO:0000256" key="7">
    <source>
        <dbReference type="ARBA" id="ARBA00023034"/>
    </source>
</evidence>
<evidence type="ECO:0000256" key="6">
    <source>
        <dbReference type="ARBA" id="ARBA00022892"/>
    </source>
</evidence>
<evidence type="ECO:0000256" key="3">
    <source>
        <dbReference type="ARBA" id="ARBA00006218"/>
    </source>
</evidence>
<accession>A0A1L0AVN3</accession>
<dbReference type="SUPFAM" id="SSF111126">
    <property type="entry name" value="Ligand-binding domain in the NO signalling and Golgi transport"/>
    <property type="match status" value="1"/>
</dbReference>
<keyword evidence="5" id="KW-0256">Endoplasmic reticulum</keyword>
<dbReference type="InterPro" id="IPR007194">
    <property type="entry name" value="TRAPP_component"/>
</dbReference>
<evidence type="ECO:0000313" key="8">
    <source>
        <dbReference type="EMBL" id="SGZ38184.1"/>
    </source>
</evidence>
<dbReference type="EMBL" id="FQNF01000005">
    <property type="protein sequence ID" value="SGZ38184.1"/>
    <property type="molecule type" value="Genomic_DNA"/>
</dbReference>
<evidence type="ECO:0000256" key="2">
    <source>
        <dbReference type="ARBA" id="ARBA00004555"/>
    </source>
</evidence>
<evidence type="ECO:0000256" key="5">
    <source>
        <dbReference type="ARBA" id="ARBA00022824"/>
    </source>
</evidence>
<protein>
    <recommendedName>
        <fullName evidence="10">Trafficking protein particle complex subunit</fullName>
    </recommendedName>
</protein>
<evidence type="ECO:0000256" key="1">
    <source>
        <dbReference type="ARBA" id="ARBA00004240"/>
    </source>
</evidence>
<dbReference type="OrthoDB" id="3971120at2759"/>
<gene>
    <name evidence="8" type="ORF">HGUI_00384</name>
</gene>